<dbReference type="eggNOG" id="COG0840">
    <property type="taxonomic scope" value="Bacteria"/>
</dbReference>
<dbReference type="SUPFAM" id="SSF58104">
    <property type="entry name" value="Methyl-accepting chemotaxis protein (MCP) signaling domain"/>
    <property type="match status" value="1"/>
</dbReference>
<evidence type="ECO:0000256" key="2">
    <source>
        <dbReference type="ARBA" id="ARBA00023224"/>
    </source>
</evidence>
<dbReference type="FunFam" id="1.10.287.950:FF:000001">
    <property type="entry name" value="Methyl-accepting chemotaxis sensory transducer"/>
    <property type="match status" value="1"/>
</dbReference>
<dbReference type="GeneID" id="67183078"/>
<reference evidence="8 9" key="1">
    <citation type="journal article" date="2010" name="Stand. Genomic Sci.">
        <title>Complete genome sequence of Ferrimonas balearica type strain (PAT).</title>
        <authorList>
            <person name="Nolan M."/>
            <person name="Sikorski J."/>
            <person name="Davenport K."/>
            <person name="Lucas S."/>
            <person name="Glavina Del Rio T."/>
            <person name="Tice H."/>
            <person name="Cheng J."/>
            <person name="Goodwin L."/>
            <person name="Pitluck S."/>
            <person name="Liolios K."/>
            <person name="Ivanova N."/>
            <person name="Mavromatis K."/>
            <person name="Ovchinnikova G."/>
            <person name="Pati A."/>
            <person name="Chen A."/>
            <person name="Palaniappan K."/>
            <person name="Land M."/>
            <person name="Hauser L."/>
            <person name="Chang Y."/>
            <person name="Jeffries C."/>
            <person name="Tapia R."/>
            <person name="Brettin T."/>
            <person name="Detter J."/>
            <person name="Han C."/>
            <person name="Yasawong M."/>
            <person name="Rohde M."/>
            <person name="Tindall B."/>
            <person name="Goker M."/>
            <person name="Woyke T."/>
            <person name="Bristow J."/>
            <person name="Eisen J."/>
            <person name="Markowitz V."/>
            <person name="Hugenholtz P."/>
            <person name="Kyrpides N."/>
            <person name="Klenk H."/>
            <person name="Lapidus A."/>
        </authorList>
    </citation>
    <scope>NUCLEOTIDE SEQUENCE [LARGE SCALE GENOMIC DNA]</scope>
    <source>
        <strain evidence="9">DSM 9799 / CCM 4581 / KCTC 23876 / PAT</strain>
    </source>
</reference>
<sequence length="542" mass="59030">MNHGTLSIKQLLIALFLGLLILFSASLALVYHYSKQVERQIQHLEQLYVTSTMASELLNTVSGLRREQLGYSLRQVQNLPVTESSRTWLNDQIGHINRQTEQLRQVADADALAILTPTEQAVVKFAQLHRDFISSPTAAQAAAMLSSMGSWEIYNAVEQGVVELIKLENQKVEDARVAANQAMNYQERVLVAVSMLMIAGLVLSALFLLRRILRPLNATVEALSAIADGDLTVSIERHRFNSREFALVAEVLVAMRNQLNDMIAQISAASVQLAAAVEEVSHIANESATGMQNQHKEVDQVATAMTEMQSSIGEIARNTAHTAEQARLSVVAADEGSKVVDATVSAIHQSEAEIQAANEVIQQLQQDTASISMIVEVIANITEQTNLLALNAAIEAARAGEQGRGFAVVADEVRTLAHRTQDSAQEIKSTIDQLQQRAQSAGVVMQASRDKMLTSVEQVQQASCAIREITSAISQINDMAIQVASATDQQTAVTEELSHNITNINDAAVQVSQGTEQVSQSTHELSQLAVNLSELIRRFRTA</sequence>
<evidence type="ECO:0000259" key="7">
    <source>
        <dbReference type="PROSITE" id="PS50885"/>
    </source>
</evidence>
<dbReference type="GO" id="GO:0007165">
    <property type="term" value="P:signal transduction"/>
    <property type="evidence" value="ECO:0007669"/>
    <property type="project" value="UniProtKB-KW"/>
</dbReference>
<comment type="similarity">
    <text evidence="3">Belongs to the methyl-accepting chemotaxis (MCP) protein family.</text>
</comment>
<dbReference type="InterPro" id="IPR004090">
    <property type="entry name" value="Chemotax_Me-accpt_rcpt"/>
</dbReference>
<evidence type="ECO:0000256" key="1">
    <source>
        <dbReference type="ARBA" id="ARBA00004370"/>
    </source>
</evidence>
<dbReference type="PROSITE" id="PS50885">
    <property type="entry name" value="HAMP"/>
    <property type="match status" value="1"/>
</dbReference>
<feature type="domain" description="HAMP" evidence="7">
    <location>
        <begin position="210"/>
        <end position="264"/>
    </location>
</feature>
<dbReference type="GO" id="GO:0004888">
    <property type="term" value="F:transmembrane signaling receptor activity"/>
    <property type="evidence" value="ECO:0007669"/>
    <property type="project" value="InterPro"/>
</dbReference>
<dbReference type="STRING" id="550540.Fbal_2853"/>
<dbReference type="EMBL" id="CP002209">
    <property type="protein sequence ID" value="ADN77055.1"/>
    <property type="molecule type" value="Genomic_DNA"/>
</dbReference>
<dbReference type="PANTHER" id="PTHR32089">
    <property type="entry name" value="METHYL-ACCEPTING CHEMOTAXIS PROTEIN MCPB"/>
    <property type="match status" value="1"/>
</dbReference>
<evidence type="ECO:0000256" key="4">
    <source>
        <dbReference type="PROSITE-ProRule" id="PRU00284"/>
    </source>
</evidence>
<dbReference type="SMART" id="SM00283">
    <property type="entry name" value="MA"/>
    <property type="match status" value="1"/>
</dbReference>
<evidence type="ECO:0000313" key="8">
    <source>
        <dbReference type="EMBL" id="ADN77055.1"/>
    </source>
</evidence>
<proteinExistence type="inferred from homology"/>
<dbReference type="GO" id="GO:0006935">
    <property type="term" value="P:chemotaxis"/>
    <property type="evidence" value="ECO:0007669"/>
    <property type="project" value="InterPro"/>
</dbReference>
<dbReference type="HOGENOM" id="CLU_000445_107_27_6"/>
<keyword evidence="5" id="KW-1133">Transmembrane helix</keyword>
<comment type="subcellular location">
    <subcellularLocation>
        <location evidence="1">Membrane</location>
    </subcellularLocation>
</comment>
<keyword evidence="5" id="KW-0472">Membrane</keyword>
<dbReference type="Gene3D" id="1.10.287.950">
    <property type="entry name" value="Methyl-accepting chemotaxis protein"/>
    <property type="match status" value="1"/>
</dbReference>
<dbReference type="InterPro" id="IPR004089">
    <property type="entry name" value="MCPsignal_dom"/>
</dbReference>
<dbReference type="RefSeq" id="WP_013346361.1">
    <property type="nucleotide sequence ID" value="NC_014541.1"/>
</dbReference>
<evidence type="ECO:0000256" key="3">
    <source>
        <dbReference type="ARBA" id="ARBA00029447"/>
    </source>
</evidence>
<dbReference type="OrthoDB" id="7054443at2"/>
<protein>
    <submittedName>
        <fullName evidence="8">Methyl-accepting chemotaxis sensory transducer</fullName>
    </submittedName>
</protein>
<dbReference type="AlphaFoldDB" id="E1SSQ1"/>
<dbReference type="SMART" id="SM00304">
    <property type="entry name" value="HAMP"/>
    <property type="match status" value="1"/>
</dbReference>
<keyword evidence="9" id="KW-1185">Reference proteome</keyword>
<accession>E1SSQ1</accession>
<keyword evidence="2 4" id="KW-0807">Transducer</keyword>
<feature type="domain" description="Methyl-accepting transducer" evidence="6">
    <location>
        <begin position="269"/>
        <end position="505"/>
    </location>
</feature>
<dbReference type="Pfam" id="PF00015">
    <property type="entry name" value="MCPsignal"/>
    <property type="match status" value="1"/>
</dbReference>
<name>E1SSQ1_FERBD</name>
<dbReference type="InterPro" id="IPR003660">
    <property type="entry name" value="HAMP_dom"/>
</dbReference>
<evidence type="ECO:0000313" key="9">
    <source>
        <dbReference type="Proteomes" id="UP000006683"/>
    </source>
</evidence>
<dbReference type="Proteomes" id="UP000006683">
    <property type="component" value="Chromosome"/>
</dbReference>
<keyword evidence="5" id="KW-0812">Transmembrane</keyword>
<evidence type="ECO:0000256" key="5">
    <source>
        <dbReference type="SAM" id="Phobius"/>
    </source>
</evidence>
<dbReference type="GO" id="GO:0016020">
    <property type="term" value="C:membrane"/>
    <property type="evidence" value="ECO:0007669"/>
    <property type="project" value="UniProtKB-SubCell"/>
</dbReference>
<organism evidence="8 9">
    <name type="scientific">Ferrimonas balearica (strain DSM 9799 / CCM 4581 / KCTC 23876 / PAT)</name>
    <dbReference type="NCBI Taxonomy" id="550540"/>
    <lineage>
        <taxon>Bacteria</taxon>
        <taxon>Pseudomonadati</taxon>
        <taxon>Pseudomonadota</taxon>
        <taxon>Gammaproteobacteria</taxon>
        <taxon>Alteromonadales</taxon>
        <taxon>Ferrimonadaceae</taxon>
        <taxon>Ferrimonas</taxon>
    </lineage>
</organism>
<gene>
    <name evidence="8" type="ordered locus">Fbal_2853</name>
</gene>
<dbReference type="PANTHER" id="PTHR32089:SF120">
    <property type="entry name" value="METHYL-ACCEPTING CHEMOTAXIS PROTEIN TLPQ"/>
    <property type="match status" value="1"/>
</dbReference>
<dbReference type="KEGG" id="fbl:Fbal_2853"/>
<dbReference type="PRINTS" id="PR00260">
    <property type="entry name" value="CHEMTRNSDUCR"/>
</dbReference>
<dbReference type="CDD" id="cd11386">
    <property type="entry name" value="MCP_signal"/>
    <property type="match status" value="1"/>
</dbReference>
<feature type="transmembrane region" description="Helical" evidence="5">
    <location>
        <begin position="189"/>
        <end position="209"/>
    </location>
</feature>
<dbReference type="Pfam" id="PF00672">
    <property type="entry name" value="HAMP"/>
    <property type="match status" value="1"/>
</dbReference>
<evidence type="ECO:0000259" key="6">
    <source>
        <dbReference type="PROSITE" id="PS50111"/>
    </source>
</evidence>
<dbReference type="PROSITE" id="PS50111">
    <property type="entry name" value="CHEMOTAXIS_TRANSDUC_2"/>
    <property type="match status" value="1"/>
</dbReference>